<dbReference type="HOGENOM" id="CLU_000739_0_0_1"/>
<evidence type="ECO:0000313" key="5">
    <source>
        <dbReference type="Proteomes" id="UP000028045"/>
    </source>
</evidence>
<proteinExistence type="predicted"/>
<reference evidence="4 5" key="1">
    <citation type="journal article" date="2014" name="BMC Genomics">
        <title>Comparative genome sequencing reveals chemotype-specific gene clusters in the toxigenic black mold Stachybotrys.</title>
        <authorList>
            <person name="Semeiks J."/>
            <person name="Borek D."/>
            <person name="Otwinowski Z."/>
            <person name="Grishin N.V."/>
        </authorList>
    </citation>
    <scope>NUCLEOTIDE SEQUENCE [LARGE SCALE GENOMIC DNA]</scope>
    <source>
        <strain evidence="5">CBS 109288 / IBT 7711</strain>
    </source>
</reference>
<organism evidence="4 5">
    <name type="scientific">Stachybotrys chartarum (strain CBS 109288 / IBT 7711)</name>
    <name type="common">Toxic black mold</name>
    <name type="synonym">Stilbospora chartarum</name>
    <dbReference type="NCBI Taxonomy" id="1280523"/>
    <lineage>
        <taxon>Eukaryota</taxon>
        <taxon>Fungi</taxon>
        <taxon>Dikarya</taxon>
        <taxon>Ascomycota</taxon>
        <taxon>Pezizomycotina</taxon>
        <taxon>Sordariomycetes</taxon>
        <taxon>Hypocreomycetidae</taxon>
        <taxon>Hypocreales</taxon>
        <taxon>Stachybotryaceae</taxon>
        <taxon>Stachybotrys</taxon>
    </lineage>
</organism>
<dbReference type="InterPro" id="IPR027417">
    <property type="entry name" value="P-loop_NTPase"/>
</dbReference>
<feature type="compositionally biased region" description="Polar residues" evidence="2">
    <location>
        <begin position="52"/>
        <end position="64"/>
    </location>
</feature>
<dbReference type="PANTHER" id="PTHR10039">
    <property type="entry name" value="AMELOGENIN"/>
    <property type="match status" value="1"/>
</dbReference>
<evidence type="ECO:0000256" key="1">
    <source>
        <dbReference type="ARBA" id="ARBA00022737"/>
    </source>
</evidence>
<feature type="region of interest" description="Disordered" evidence="2">
    <location>
        <begin position="1"/>
        <end position="65"/>
    </location>
</feature>
<keyword evidence="5" id="KW-1185">Reference proteome</keyword>
<evidence type="ECO:0000313" key="4">
    <source>
        <dbReference type="EMBL" id="KEY74817.1"/>
    </source>
</evidence>
<dbReference type="OrthoDB" id="2546325at2759"/>
<dbReference type="InterPro" id="IPR011990">
    <property type="entry name" value="TPR-like_helical_dom_sf"/>
</dbReference>
<dbReference type="Gene3D" id="3.40.50.300">
    <property type="entry name" value="P-loop containing nucleotide triphosphate hydrolases"/>
    <property type="match status" value="1"/>
</dbReference>
<name>A0A084BB88_STACB</name>
<evidence type="ECO:0000259" key="3">
    <source>
        <dbReference type="Pfam" id="PF24883"/>
    </source>
</evidence>
<sequence length="2083" mass="236323">MAAATQSFSESQTSLTGKTPPPSRPNDTQPAAAVERRSTSDDSHVPEKVALTRTNGHNGHTTAPASEDMSYFTRVNDVFRSVTRRIVRLDDYDEKYVKETDLRAYLNFISDERLIHMPRRGSDWDRVLSNAQFFGFQIWLFGKKIDSYVPGGKESAAAALASCQILLEVGHGQASALLPTFVALYELAMLLSTVGHLRDLEQLPPKIKEHAADIFCDLVDLTGHIAVHYRQKITTLRAGRSVSIDFDATFGKQISDIWNSKQVLHDEIWAHKLGRRRFTISIKSLRDKLQPSVETSVRSTLYDEVSDSLERSEDTCHWIKHELVQFLQSNDQVLKVTGPAGSGKTILAEWVQERLSRPLDHKAYTVLDFNFLFDSPAESTALACVKSLLNQLLERSVGDVALYEQLVSGFEAYSSHRSTEKLEAALWNALRGGLQAAERGGASIVIITDGCDAIVGGDKQALAFHSALRKSVANISSTRVITFSRPVSHLSDGCRHLVITQQELQEDIRVHLWQTLSKSGYVSKLDPSAREQLIEELVVKSKGSFLWAFYAGRLFQAPNTDYAALRQSISSDVTNVLQTIATEPWFKSNETVRLLLSFMLVVNRPLTVQEFAELLAVNTTKKTIDSQVLDLIKFVPEKCGDLVVVRGGRLHFRSSTVRTYLLGQLGKGLLSWKEAHHHLSLRVLLYARLYLGDEREPSVNDLEDSVVDELFTSHVFLLYVLQNWTLHFQESGMIGSGGEFTLPKGFNDIFPNTVTFALLERTTWHRYYRDEEVIGLHELALKIREASFGRNHVTVLQSLITLSLAHRKISVSTISSASYLVQAVRLGLTLFSTTSTIVAICASLFLTWTENIVITERTDIVTYREEIIRVQITISKHKYGKTSDEVIRWYEALAKLYIDIKEEQHATVVYRELYEIIVMRHGKKSLKARQIGSVFGTLDVVLQAEDAEKDVGELEVLIFETNEDLEVSDKLSITMTIRLAQSYVACGKLYLAERLYISLWRRITAITKTDSRVELHIAKIQIALEYVKFLRKQNRSEEASNILVCLWAEYEHHTFDSESLLLWIREIGIVSKTFGLLTISVSILTKVWGWFKSKGKVESEEAQRTTVLVTEVVEEITETTVTKKTTKIITTEVTETTVKEIYQLQLERCKKTKVDRHFFSAALALIGVLINNNNWLEAEKVTTSTLEISWKAIFSADLKISLTQTNVKETIIVARRLALAYHRQGLYEKAEAIYLRIYYAVLQSTTVDQETLVESISILINFYEEHHRHDKVIEIYAEVLEKYRKTLGVNHRLTIQTLYLLAAQLELLGRPEASKYYLEIVTVLNKGISYCHRDAIKAALYLTRHYHARKQWTELRQIAAIVWETIVKHRQEYALEVEVITEIYQKYTYVLEVHARVEFSLLYQITVQYKEVVTVISGADSSAALLALIELAKICEKQESHYHESISIYEEVIKKTKTVKTTETIITEITITTVKKRLSTLYVTIITTGKGGAASKPTIERAIEISLEAYAHLKIEFGVWHETTLLKLKEVALLYQKISTQESHLRITQLLQTSVTEIITTVTATATLFASAKLLASIYVSVGQVKQGQELLHQLRHLIIFRGGWTSTEITLRLNAQISRATLSFLIAFELGLSGNVSAARYSEITANIIFELLLFEEYTRVVEKQSQLDIILESGAKLRGFWEENRRTELIVILDQKLLQLFKTEYGTAFKSIHEDHVRIFYLALLSELGRDQRATKIDFSIVALRAGNKKVKALIEAGQLRQALEVGRAVFHFAGKHQAYQRRDAIQYGYKLSELLALIDVSVPSNVQGQEDVRKSMLVTSRDIMAEVLNASRAAQIDFAALKFEDLAGLINLLGTQQNFGELEVLLSRLWARREELQRSSGWSPNMVLQVGGLLVHAQQSAGNKSAAISTAELLYYNVRRGRGRLDPETLAVSRLLASLYLSNGRTLSAIGVHESVLREISYSWQDNESARTRLVAETKLQLELLKDAQIRSRGTGKPVGEFKELYERLRTGLKLEVPAFEQWTERSTTNQNGNYNAIRDWKIERDMKDGELWKKSMREPPKQKEVVNDVKTRTHWWKVF</sequence>
<gene>
    <name evidence="4" type="ORF">S7711_06504</name>
</gene>
<dbReference type="SUPFAM" id="SSF52540">
    <property type="entry name" value="P-loop containing nucleoside triphosphate hydrolases"/>
    <property type="match status" value="1"/>
</dbReference>
<keyword evidence="1" id="KW-0677">Repeat</keyword>
<dbReference type="Pfam" id="PF24883">
    <property type="entry name" value="NPHP3_N"/>
    <property type="match status" value="1"/>
</dbReference>
<dbReference type="EMBL" id="KL647473">
    <property type="protein sequence ID" value="KEY74817.1"/>
    <property type="molecule type" value="Genomic_DNA"/>
</dbReference>
<dbReference type="SUPFAM" id="SSF48452">
    <property type="entry name" value="TPR-like"/>
    <property type="match status" value="1"/>
</dbReference>
<feature type="compositionally biased region" description="Basic and acidic residues" evidence="2">
    <location>
        <begin position="34"/>
        <end position="47"/>
    </location>
</feature>
<evidence type="ECO:0000256" key="2">
    <source>
        <dbReference type="SAM" id="MobiDB-lite"/>
    </source>
</evidence>
<feature type="compositionally biased region" description="Polar residues" evidence="2">
    <location>
        <begin position="1"/>
        <end position="17"/>
    </location>
</feature>
<dbReference type="Gene3D" id="1.25.40.10">
    <property type="entry name" value="Tetratricopeptide repeat domain"/>
    <property type="match status" value="1"/>
</dbReference>
<dbReference type="InterPro" id="IPR056884">
    <property type="entry name" value="NPHP3-like_N"/>
</dbReference>
<feature type="domain" description="Nephrocystin 3-like N-terminal" evidence="3">
    <location>
        <begin position="314"/>
        <end position="485"/>
    </location>
</feature>
<dbReference type="Proteomes" id="UP000028045">
    <property type="component" value="Unassembled WGS sequence"/>
</dbReference>
<accession>A0A084BB88</accession>
<protein>
    <recommendedName>
        <fullName evidence="3">Nephrocystin 3-like N-terminal domain-containing protein</fullName>
    </recommendedName>
</protein>